<evidence type="ECO:0000313" key="1">
    <source>
        <dbReference type="EMBL" id="GAA5207374.1"/>
    </source>
</evidence>
<dbReference type="EMBL" id="BAABJR010000005">
    <property type="protein sequence ID" value="GAA5207374.1"/>
    <property type="molecule type" value="Genomic_DNA"/>
</dbReference>
<reference evidence="2" key="1">
    <citation type="journal article" date="2019" name="Int. J. Syst. Evol. Microbiol.">
        <title>The Global Catalogue of Microorganisms (GCM) 10K type strain sequencing project: providing services to taxonomists for standard genome sequencing and annotation.</title>
        <authorList>
            <consortium name="The Broad Institute Genomics Platform"/>
            <consortium name="The Broad Institute Genome Sequencing Center for Infectious Disease"/>
            <person name="Wu L."/>
            <person name="Ma J."/>
        </authorList>
    </citation>
    <scope>NUCLEOTIDE SEQUENCE [LARGE SCALE GENOMIC DNA]</scope>
    <source>
        <strain evidence="2">JCM 18306</strain>
    </source>
</reference>
<keyword evidence="2" id="KW-1185">Reference proteome</keyword>
<gene>
    <name evidence="1" type="ORF">GCM10023323_22630</name>
</gene>
<name>A0ABP9SZJ0_9ACTN</name>
<dbReference type="Proteomes" id="UP001499878">
    <property type="component" value="Unassembled WGS sequence"/>
</dbReference>
<proteinExistence type="predicted"/>
<organism evidence="1 2">
    <name type="scientific">Streptomyces thinghirensis</name>
    <dbReference type="NCBI Taxonomy" id="551547"/>
    <lineage>
        <taxon>Bacteria</taxon>
        <taxon>Bacillati</taxon>
        <taxon>Actinomycetota</taxon>
        <taxon>Actinomycetes</taxon>
        <taxon>Kitasatosporales</taxon>
        <taxon>Streptomycetaceae</taxon>
        <taxon>Streptomyces</taxon>
    </lineage>
</organism>
<sequence length="77" mass="8017">MCHQVCTGKLPFPVDNVAALIADKNAGPATPPGRILPGLPSEYQTTTMRAQSVPSRERYSSSAAETHAAIAALHGTS</sequence>
<accession>A0ABP9SZJ0</accession>
<evidence type="ECO:0000313" key="2">
    <source>
        <dbReference type="Proteomes" id="UP001499878"/>
    </source>
</evidence>
<protein>
    <submittedName>
        <fullName evidence="1">Uncharacterized protein</fullName>
    </submittedName>
</protein>
<comment type="caution">
    <text evidence="1">The sequence shown here is derived from an EMBL/GenBank/DDBJ whole genome shotgun (WGS) entry which is preliminary data.</text>
</comment>